<accession>A0A1C6SSN7</accession>
<dbReference type="AlphaFoldDB" id="A0A1C6SSN7"/>
<reference evidence="2" key="1">
    <citation type="submission" date="2016-06" db="EMBL/GenBank/DDBJ databases">
        <authorList>
            <person name="Varghese N."/>
            <person name="Submissions Spin"/>
        </authorList>
    </citation>
    <scope>NUCLEOTIDE SEQUENCE [LARGE SCALE GENOMIC DNA]</scope>
    <source>
        <strain evidence="2">DSM 45431</strain>
    </source>
</reference>
<dbReference type="Proteomes" id="UP000199413">
    <property type="component" value="Unassembled WGS sequence"/>
</dbReference>
<keyword evidence="2" id="KW-1185">Reference proteome</keyword>
<gene>
    <name evidence="1" type="ORF">GA0070624_4416</name>
</gene>
<dbReference type="EMBL" id="FMHV01000002">
    <property type="protein sequence ID" value="SCL32185.1"/>
    <property type="molecule type" value="Genomic_DNA"/>
</dbReference>
<sequence length="48" mass="5052">MEGFFGDNRPAGRRDRNLIPLGIVVTATAVVASQPTAGPGEDPESDRI</sequence>
<evidence type="ECO:0000313" key="2">
    <source>
        <dbReference type="Proteomes" id="UP000199413"/>
    </source>
</evidence>
<evidence type="ECO:0000313" key="1">
    <source>
        <dbReference type="EMBL" id="SCL32185.1"/>
    </source>
</evidence>
<name>A0A1C6SSN7_9ACTN</name>
<protein>
    <submittedName>
        <fullName evidence="1">Uncharacterized protein</fullName>
    </submittedName>
</protein>
<organism evidence="1 2">
    <name type="scientific">Micromonospora rhizosphaerae</name>
    <dbReference type="NCBI Taxonomy" id="568872"/>
    <lineage>
        <taxon>Bacteria</taxon>
        <taxon>Bacillati</taxon>
        <taxon>Actinomycetota</taxon>
        <taxon>Actinomycetes</taxon>
        <taxon>Micromonosporales</taxon>
        <taxon>Micromonosporaceae</taxon>
        <taxon>Micromonospora</taxon>
    </lineage>
</organism>
<proteinExistence type="predicted"/>